<feature type="transmembrane region" description="Helical" evidence="5">
    <location>
        <begin position="146"/>
        <end position="167"/>
    </location>
</feature>
<sequence length="171" mass="19217">MGFNTSSVWIKVAIICLALALLLFVIGFATTHWMVLSGYRSSSYGLWSHEYCDHHRCADNKITGALLRQYKWEDWYRATQAFECIGLICLSVALLVIILFVFVDRMRKRNPLIAIIILSFCAVVAMVIGFLIFALKLEDYGYSVGWSMALAIAGCILTFVAGVMCVIDLKK</sequence>
<evidence type="ECO:0000256" key="1">
    <source>
        <dbReference type="ARBA" id="ARBA00004141"/>
    </source>
</evidence>
<dbReference type="Proteomes" id="UP000828390">
    <property type="component" value="Unassembled WGS sequence"/>
</dbReference>
<feature type="transmembrane region" description="Helical" evidence="5">
    <location>
        <begin position="80"/>
        <end position="103"/>
    </location>
</feature>
<keyword evidence="3 5" id="KW-1133">Transmembrane helix</keyword>
<keyword evidence="4 5" id="KW-0472">Membrane</keyword>
<evidence type="ECO:0000313" key="6">
    <source>
        <dbReference type="EMBL" id="KAH3854038.1"/>
    </source>
</evidence>
<evidence type="ECO:0000256" key="4">
    <source>
        <dbReference type="ARBA" id="ARBA00023136"/>
    </source>
</evidence>
<evidence type="ECO:0000256" key="3">
    <source>
        <dbReference type="ARBA" id="ARBA00022989"/>
    </source>
</evidence>
<keyword evidence="7" id="KW-1185">Reference proteome</keyword>
<organism evidence="6 7">
    <name type="scientific">Dreissena polymorpha</name>
    <name type="common">Zebra mussel</name>
    <name type="synonym">Mytilus polymorpha</name>
    <dbReference type="NCBI Taxonomy" id="45954"/>
    <lineage>
        <taxon>Eukaryota</taxon>
        <taxon>Metazoa</taxon>
        <taxon>Spiralia</taxon>
        <taxon>Lophotrochozoa</taxon>
        <taxon>Mollusca</taxon>
        <taxon>Bivalvia</taxon>
        <taxon>Autobranchia</taxon>
        <taxon>Heteroconchia</taxon>
        <taxon>Euheterodonta</taxon>
        <taxon>Imparidentia</taxon>
        <taxon>Neoheterodontei</taxon>
        <taxon>Myida</taxon>
        <taxon>Dreissenoidea</taxon>
        <taxon>Dreissenidae</taxon>
        <taxon>Dreissena</taxon>
    </lineage>
</organism>
<dbReference type="EMBL" id="JAIWYP010000003">
    <property type="protein sequence ID" value="KAH3854038.1"/>
    <property type="molecule type" value="Genomic_DNA"/>
</dbReference>
<dbReference type="InterPro" id="IPR004031">
    <property type="entry name" value="PMP22/EMP/MP20/Claudin"/>
</dbReference>
<dbReference type="GO" id="GO:0005886">
    <property type="term" value="C:plasma membrane"/>
    <property type="evidence" value="ECO:0007669"/>
    <property type="project" value="TreeGrafter"/>
</dbReference>
<evidence type="ECO:0000313" key="7">
    <source>
        <dbReference type="Proteomes" id="UP000828390"/>
    </source>
</evidence>
<proteinExistence type="predicted"/>
<dbReference type="OrthoDB" id="6149483at2759"/>
<feature type="transmembrane region" description="Helical" evidence="5">
    <location>
        <begin position="12"/>
        <end position="35"/>
    </location>
</feature>
<name>A0A9D4R4L2_DREPO</name>
<dbReference type="InterPro" id="IPR050579">
    <property type="entry name" value="PMP-22/EMP/MP20-like"/>
</dbReference>
<dbReference type="AlphaFoldDB" id="A0A9D4R4L2"/>
<dbReference type="PANTHER" id="PTHR10671">
    <property type="entry name" value="EPITHELIAL MEMBRANE PROTEIN-RELATED"/>
    <property type="match status" value="1"/>
</dbReference>
<protein>
    <submittedName>
        <fullName evidence="6">Uncharacterized protein</fullName>
    </submittedName>
</protein>
<gene>
    <name evidence="6" type="ORF">DPMN_096577</name>
</gene>
<dbReference type="PANTHER" id="PTHR10671:SF108">
    <property type="entry name" value="CLAUDIN FAMILY PROTEIN-RELATED"/>
    <property type="match status" value="1"/>
</dbReference>
<evidence type="ECO:0000256" key="5">
    <source>
        <dbReference type="SAM" id="Phobius"/>
    </source>
</evidence>
<reference evidence="6" key="1">
    <citation type="journal article" date="2019" name="bioRxiv">
        <title>The Genome of the Zebra Mussel, Dreissena polymorpha: A Resource for Invasive Species Research.</title>
        <authorList>
            <person name="McCartney M.A."/>
            <person name="Auch B."/>
            <person name="Kono T."/>
            <person name="Mallez S."/>
            <person name="Zhang Y."/>
            <person name="Obille A."/>
            <person name="Becker A."/>
            <person name="Abrahante J.E."/>
            <person name="Garbe J."/>
            <person name="Badalamenti J.P."/>
            <person name="Herman A."/>
            <person name="Mangelson H."/>
            <person name="Liachko I."/>
            <person name="Sullivan S."/>
            <person name="Sone E.D."/>
            <person name="Koren S."/>
            <person name="Silverstein K.A.T."/>
            <person name="Beckman K.B."/>
            <person name="Gohl D.M."/>
        </authorList>
    </citation>
    <scope>NUCLEOTIDE SEQUENCE</scope>
    <source>
        <strain evidence="6">Duluth1</strain>
        <tissue evidence="6">Whole animal</tissue>
    </source>
</reference>
<comment type="subcellular location">
    <subcellularLocation>
        <location evidence="1">Membrane</location>
        <topology evidence="1">Multi-pass membrane protein</topology>
    </subcellularLocation>
</comment>
<dbReference type="Gene3D" id="1.20.140.150">
    <property type="match status" value="1"/>
</dbReference>
<keyword evidence="2 5" id="KW-0812">Transmembrane</keyword>
<reference evidence="6" key="2">
    <citation type="submission" date="2020-11" db="EMBL/GenBank/DDBJ databases">
        <authorList>
            <person name="McCartney M.A."/>
            <person name="Auch B."/>
            <person name="Kono T."/>
            <person name="Mallez S."/>
            <person name="Becker A."/>
            <person name="Gohl D.M."/>
            <person name="Silverstein K.A.T."/>
            <person name="Koren S."/>
            <person name="Bechman K.B."/>
            <person name="Herman A."/>
            <person name="Abrahante J.E."/>
            <person name="Garbe J."/>
        </authorList>
    </citation>
    <scope>NUCLEOTIDE SEQUENCE</scope>
    <source>
        <strain evidence="6">Duluth1</strain>
        <tissue evidence="6">Whole animal</tissue>
    </source>
</reference>
<evidence type="ECO:0000256" key="2">
    <source>
        <dbReference type="ARBA" id="ARBA00022692"/>
    </source>
</evidence>
<comment type="caution">
    <text evidence="6">The sequence shown here is derived from an EMBL/GenBank/DDBJ whole genome shotgun (WGS) entry which is preliminary data.</text>
</comment>
<dbReference type="Pfam" id="PF00822">
    <property type="entry name" value="PMP22_Claudin"/>
    <property type="match status" value="1"/>
</dbReference>
<feature type="transmembrane region" description="Helical" evidence="5">
    <location>
        <begin position="112"/>
        <end position="134"/>
    </location>
</feature>
<accession>A0A9D4R4L2</accession>